<dbReference type="EMBL" id="WUBZ01000017">
    <property type="protein sequence ID" value="MWV54663.1"/>
    <property type="molecule type" value="Genomic_DNA"/>
</dbReference>
<evidence type="ECO:0000256" key="2">
    <source>
        <dbReference type="HAMAP-Rule" id="MF_02087"/>
    </source>
</evidence>
<feature type="modified residue" description="N6-(pyridoxal phosphate)lysine" evidence="2 3">
    <location>
        <position position="36"/>
    </location>
</feature>
<proteinExistence type="inferred from homology"/>
<dbReference type="NCBIfam" id="TIGR00044">
    <property type="entry name" value="YggS family pyridoxal phosphate-dependent enzyme"/>
    <property type="match status" value="1"/>
</dbReference>
<dbReference type="GO" id="GO:0030170">
    <property type="term" value="F:pyridoxal phosphate binding"/>
    <property type="evidence" value="ECO:0007669"/>
    <property type="project" value="UniProtKB-UniRule"/>
</dbReference>
<dbReference type="HAMAP" id="MF_02087">
    <property type="entry name" value="PLP_homeostasis"/>
    <property type="match status" value="1"/>
</dbReference>
<dbReference type="FunFam" id="3.20.20.10:FF:000018">
    <property type="entry name" value="Pyridoxal phosphate homeostasis protein"/>
    <property type="match status" value="1"/>
</dbReference>
<comment type="cofactor">
    <cofactor evidence="3">
        <name>pyridoxal 5'-phosphate</name>
        <dbReference type="ChEBI" id="CHEBI:597326"/>
    </cofactor>
</comment>
<dbReference type="RefSeq" id="WP_126384166.1">
    <property type="nucleotide sequence ID" value="NZ_RXYK01000005.1"/>
</dbReference>
<evidence type="ECO:0000256" key="3">
    <source>
        <dbReference type="PIRSR" id="PIRSR004848-1"/>
    </source>
</evidence>
<protein>
    <recommendedName>
        <fullName evidence="2">Pyridoxal phosphate homeostasis protein</fullName>
        <shortName evidence="2">PLP homeostasis protein</shortName>
    </recommendedName>
</protein>
<reference evidence="7 8" key="1">
    <citation type="submission" date="2018-12" db="EMBL/GenBank/DDBJ databases">
        <authorList>
            <person name="Lunina O.N."/>
            <person name="Grouzdev D.S."/>
            <person name="Gorlenko V.M."/>
            <person name="Savvichev A.S."/>
        </authorList>
    </citation>
    <scope>NUCLEOTIDE SEQUENCE [LARGE SCALE GENOMIC DNA]</scope>
    <source>
        <strain evidence="7 8">BrKhr-17</strain>
    </source>
</reference>
<dbReference type="InterPro" id="IPR029066">
    <property type="entry name" value="PLP-binding_barrel"/>
</dbReference>
<dbReference type="Pfam" id="PF01168">
    <property type="entry name" value="Ala_racemase_N"/>
    <property type="match status" value="1"/>
</dbReference>
<evidence type="ECO:0000259" key="5">
    <source>
        <dbReference type="Pfam" id="PF01168"/>
    </source>
</evidence>
<name>A0A3S0NJB0_CHLPH</name>
<dbReference type="Proteomes" id="UP000279908">
    <property type="component" value="Unassembled WGS sequence"/>
</dbReference>
<dbReference type="AlphaFoldDB" id="A0A3S0NJB0"/>
<sequence>MPSIRAGLQDIQQRIEAAAVEAGRDPASIRLIAVSKTKPAGMIREAFDAGHSLFGESYLQEFLEKRTDPLLEGLPIEWHFIGHLQSNKVRSVIGKVSLIHGIDKISTARELSRQALRQNLHADYLLEVNTSGESTKYGMAEDEVLSAAETLFTLPSITLRGLMNIASPDEASARNEFRRLRQLLKQLREVAPNPEELSELSMGMSGDFESAVMEGATMIRVGTAIFGARCLR</sequence>
<dbReference type="InterPro" id="IPR011078">
    <property type="entry name" value="PyrdxlP_homeostasis"/>
</dbReference>
<evidence type="ECO:0000256" key="4">
    <source>
        <dbReference type="RuleBase" id="RU004514"/>
    </source>
</evidence>
<feature type="domain" description="Alanine racemase N-terminal" evidence="5">
    <location>
        <begin position="11"/>
        <end position="229"/>
    </location>
</feature>
<evidence type="ECO:0000313" key="6">
    <source>
        <dbReference type="EMBL" id="MWV54663.1"/>
    </source>
</evidence>
<dbReference type="PANTHER" id="PTHR10146:SF14">
    <property type="entry name" value="PYRIDOXAL PHOSPHATE HOMEOSTASIS PROTEIN"/>
    <property type="match status" value="1"/>
</dbReference>
<dbReference type="InterPro" id="IPR001608">
    <property type="entry name" value="Ala_racemase_N"/>
</dbReference>
<dbReference type="SUPFAM" id="SSF51419">
    <property type="entry name" value="PLP-binding barrel"/>
    <property type="match status" value="1"/>
</dbReference>
<comment type="similarity">
    <text evidence="2 4">Belongs to the pyridoxal phosphate-binding protein YggS/PROSC family.</text>
</comment>
<dbReference type="CDD" id="cd00635">
    <property type="entry name" value="PLPDE_III_YBL036c_like"/>
    <property type="match status" value="1"/>
</dbReference>
<dbReference type="Gene3D" id="3.20.20.10">
    <property type="entry name" value="Alanine racemase"/>
    <property type="match status" value="1"/>
</dbReference>
<accession>A0A3S0NJB0</accession>
<evidence type="ECO:0000256" key="1">
    <source>
        <dbReference type="ARBA" id="ARBA00022898"/>
    </source>
</evidence>
<keyword evidence="9" id="KW-1185">Reference proteome</keyword>
<evidence type="ECO:0000313" key="9">
    <source>
        <dbReference type="Proteomes" id="UP000489351"/>
    </source>
</evidence>
<keyword evidence="1 2" id="KW-0663">Pyridoxal phosphate</keyword>
<dbReference type="PANTHER" id="PTHR10146">
    <property type="entry name" value="PROLINE SYNTHETASE CO-TRANSCRIBED BACTERIAL HOMOLOG PROTEIN"/>
    <property type="match status" value="1"/>
</dbReference>
<dbReference type="Proteomes" id="UP000489351">
    <property type="component" value="Unassembled WGS sequence"/>
</dbReference>
<reference evidence="6 9" key="2">
    <citation type="submission" date="2019-11" db="EMBL/GenBank/DDBJ databases">
        <title>Green- and brown-colored morphotypes of Chlorobia in the stratified aquatic ecosystems of Kandalaksha Gulf (White Sea): A model for study of the accessory genome evolution.</title>
        <authorList>
            <person name="Grouzdev D.S."/>
        </authorList>
    </citation>
    <scope>NUCLEOTIDE SEQUENCE [LARGE SCALE GENOMIC DNA]</scope>
    <source>
        <strain evidence="6 9">ZM</strain>
    </source>
</reference>
<dbReference type="PROSITE" id="PS01211">
    <property type="entry name" value="UPF0001"/>
    <property type="match status" value="1"/>
</dbReference>
<organism evidence="7 8">
    <name type="scientific">Chlorobium phaeovibrioides</name>
    <dbReference type="NCBI Taxonomy" id="1094"/>
    <lineage>
        <taxon>Bacteria</taxon>
        <taxon>Pseudomonadati</taxon>
        <taxon>Chlorobiota</taxon>
        <taxon>Chlorobiia</taxon>
        <taxon>Chlorobiales</taxon>
        <taxon>Chlorobiaceae</taxon>
        <taxon>Chlorobium/Pelodictyon group</taxon>
        <taxon>Chlorobium</taxon>
    </lineage>
</organism>
<comment type="function">
    <text evidence="2">Pyridoxal 5'-phosphate (PLP)-binding protein, which is involved in PLP homeostasis.</text>
</comment>
<comment type="caution">
    <text evidence="7">The sequence shown here is derived from an EMBL/GenBank/DDBJ whole genome shotgun (WGS) entry which is preliminary data.</text>
</comment>
<dbReference type="PIRSF" id="PIRSF004848">
    <property type="entry name" value="YBL036c_PLPDEIII"/>
    <property type="match status" value="1"/>
</dbReference>
<dbReference type="EMBL" id="RXYK01000005">
    <property type="protein sequence ID" value="RTY38432.1"/>
    <property type="molecule type" value="Genomic_DNA"/>
</dbReference>
<evidence type="ECO:0000313" key="8">
    <source>
        <dbReference type="Proteomes" id="UP000279908"/>
    </source>
</evidence>
<gene>
    <name evidence="7" type="ORF">EKD02_04940</name>
    <name evidence="6" type="ORF">GJ685_06235</name>
</gene>
<evidence type="ECO:0000313" key="7">
    <source>
        <dbReference type="EMBL" id="RTY38432.1"/>
    </source>
</evidence>